<dbReference type="Gene3D" id="3.30.10.20">
    <property type="match status" value="1"/>
</dbReference>
<evidence type="ECO:0000313" key="3">
    <source>
        <dbReference type="EMBL" id="AHH99915.1"/>
    </source>
</evidence>
<reference evidence="3 4" key="1">
    <citation type="journal article" date="2014" name="BMC Genomics">
        <title>Complete genome sequence of producer of the glycopeptide antibiotic Aculeximycin Kutzneria albida DSM 43870T, a representative of minor genus of Pseudonocardiaceae.</title>
        <authorList>
            <person name="Rebets Y."/>
            <person name="Tokovenko B."/>
            <person name="Lushchyk I."/>
            <person name="Ruckert C."/>
            <person name="Zaburannyi N."/>
            <person name="Bechthold A."/>
            <person name="Kalinowski J."/>
            <person name="Luzhetskyy A."/>
        </authorList>
    </citation>
    <scope>NUCLEOTIDE SEQUENCE [LARGE SCALE GENOMIC DNA]</scope>
    <source>
        <strain evidence="3">DSM 43870</strain>
    </source>
</reference>
<dbReference type="PROSITE" id="PS51178">
    <property type="entry name" value="PASTA"/>
    <property type="match status" value="1"/>
</dbReference>
<gene>
    <name evidence="3" type="ORF">KALB_6556</name>
</gene>
<sequence>MKSLGNARIALLGVLAAVLLVGATTVPASAAPVGPLAVASWVAPQPSAMPDVVGKGLYDAESAVPLGTKIDLVDGLGLGRRVLWPFNWKVCKQDPAPGAALNSGVTVTLTVVKRAETCK</sequence>
<keyword evidence="4" id="KW-1185">Reference proteome</keyword>
<evidence type="ECO:0000256" key="1">
    <source>
        <dbReference type="SAM" id="SignalP"/>
    </source>
</evidence>
<dbReference type="eggNOG" id="ENOG5031T41">
    <property type="taxonomic scope" value="Bacteria"/>
</dbReference>
<protein>
    <recommendedName>
        <fullName evidence="2">PASTA domain-containing protein</fullName>
    </recommendedName>
</protein>
<dbReference type="InterPro" id="IPR005543">
    <property type="entry name" value="PASTA_dom"/>
</dbReference>
<evidence type="ECO:0000259" key="2">
    <source>
        <dbReference type="PROSITE" id="PS51178"/>
    </source>
</evidence>
<feature type="domain" description="PASTA" evidence="2">
    <location>
        <begin position="43"/>
        <end position="113"/>
    </location>
</feature>
<dbReference type="Proteomes" id="UP000019225">
    <property type="component" value="Chromosome"/>
</dbReference>
<name>W5WGN7_9PSEU</name>
<dbReference type="KEGG" id="kal:KALB_6556"/>
<dbReference type="AlphaFoldDB" id="W5WGN7"/>
<dbReference type="EMBL" id="CP007155">
    <property type="protein sequence ID" value="AHH99915.1"/>
    <property type="molecule type" value="Genomic_DNA"/>
</dbReference>
<accession>W5WGN7</accession>
<dbReference type="STRING" id="1449976.KALB_6556"/>
<dbReference type="HOGENOM" id="CLU_166756_0_0_11"/>
<feature type="chain" id="PRO_5004873140" description="PASTA domain-containing protein" evidence="1">
    <location>
        <begin position="31"/>
        <end position="119"/>
    </location>
</feature>
<proteinExistence type="predicted"/>
<evidence type="ECO:0000313" key="4">
    <source>
        <dbReference type="Proteomes" id="UP000019225"/>
    </source>
</evidence>
<keyword evidence="1" id="KW-0732">Signal</keyword>
<dbReference type="Pfam" id="PF03793">
    <property type="entry name" value="PASTA"/>
    <property type="match status" value="1"/>
</dbReference>
<organism evidence="3 4">
    <name type="scientific">Kutzneria albida DSM 43870</name>
    <dbReference type="NCBI Taxonomy" id="1449976"/>
    <lineage>
        <taxon>Bacteria</taxon>
        <taxon>Bacillati</taxon>
        <taxon>Actinomycetota</taxon>
        <taxon>Actinomycetes</taxon>
        <taxon>Pseudonocardiales</taxon>
        <taxon>Pseudonocardiaceae</taxon>
        <taxon>Kutzneria</taxon>
    </lineage>
</organism>
<feature type="signal peptide" evidence="1">
    <location>
        <begin position="1"/>
        <end position="30"/>
    </location>
</feature>
<dbReference type="SMART" id="SM00740">
    <property type="entry name" value="PASTA"/>
    <property type="match status" value="1"/>
</dbReference>